<accession>A0A6I9NQ73</accession>
<dbReference type="PANTHER" id="PTHR15975:SF0">
    <property type="entry name" value="CCR4-NOT TRANSCRIPTION COMPLEX SUBUNIT 11"/>
    <property type="match status" value="1"/>
</dbReference>
<dbReference type="AlphaFoldDB" id="A0A6I9NQ73"/>
<evidence type="ECO:0000256" key="2">
    <source>
        <dbReference type="ARBA" id="ARBA00004496"/>
    </source>
</evidence>
<organism evidence="11 12">
    <name type="scientific">Notothenia coriiceps</name>
    <name type="common">black rockcod</name>
    <dbReference type="NCBI Taxonomy" id="8208"/>
    <lineage>
        <taxon>Eukaryota</taxon>
        <taxon>Metazoa</taxon>
        <taxon>Chordata</taxon>
        <taxon>Craniata</taxon>
        <taxon>Vertebrata</taxon>
        <taxon>Euteleostomi</taxon>
        <taxon>Actinopterygii</taxon>
        <taxon>Neopterygii</taxon>
        <taxon>Teleostei</taxon>
        <taxon>Neoteleostei</taxon>
        <taxon>Acanthomorphata</taxon>
        <taxon>Eupercaria</taxon>
        <taxon>Perciformes</taxon>
        <taxon>Notothenioidei</taxon>
        <taxon>Nototheniidae</taxon>
        <taxon>Notothenia</taxon>
    </lineage>
</organism>
<dbReference type="GO" id="GO:0005737">
    <property type="term" value="C:cytoplasm"/>
    <property type="evidence" value="ECO:0007669"/>
    <property type="project" value="UniProtKB-SubCell"/>
</dbReference>
<dbReference type="InterPro" id="IPR019312">
    <property type="entry name" value="CNOT11"/>
</dbReference>
<keyword evidence="7" id="KW-0943">RNA-mediated gene silencing</keyword>
<comment type="subcellular location">
    <subcellularLocation>
        <location evidence="2">Cytoplasm</location>
    </subcellularLocation>
    <subcellularLocation>
        <location evidence="1">Nucleus</location>
    </subcellularLocation>
</comment>
<dbReference type="GeneID" id="104951860"/>
<dbReference type="OrthoDB" id="8916041at2759"/>
<dbReference type="PANTHER" id="PTHR15975">
    <property type="entry name" value="CCR4-NOT TRANSCRIPTION COMPLEX SUBUNIT 11"/>
    <property type="match status" value="1"/>
</dbReference>
<gene>
    <name evidence="12" type="primary">LOC104951860</name>
</gene>
<protein>
    <recommendedName>
        <fullName evidence="4">CCR4-NOT transcription complex subunit 11</fullName>
    </recommendedName>
</protein>
<feature type="region of interest" description="Disordered" evidence="10">
    <location>
        <begin position="1"/>
        <end position="31"/>
    </location>
</feature>
<evidence type="ECO:0000256" key="9">
    <source>
        <dbReference type="ARBA" id="ARBA00023242"/>
    </source>
</evidence>
<dbReference type="GO" id="GO:0005634">
    <property type="term" value="C:nucleus"/>
    <property type="evidence" value="ECO:0007669"/>
    <property type="project" value="UniProtKB-SubCell"/>
</dbReference>
<evidence type="ECO:0000256" key="8">
    <source>
        <dbReference type="ARBA" id="ARBA00023163"/>
    </source>
</evidence>
<dbReference type="GO" id="GO:0031047">
    <property type="term" value="P:regulatory ncRNA-mediated gene silencing"/>
    <property type="evidence" value="ECO:0007669"/>
    <property type="project" value="UniProtKB-KW"/>
</dbReference>
<keyword evidence="9" id="KW-0539">Nucleus</keyword>
<sequence>RQSELPTQSKASFPSLLNDPDPDSSNSGFDSSVANQIIESLVTGPRPPLESHFRPEFIRPPPPLHVCEDELAWLNPTEPDHSVQWDRSMCVKNSTGLEIKRIMAKAFKSPLSAQQQAQVLTLISFRGVPNTHISSTGSQTLISFRGVPNTHISSTGSQTLTYHI</sequence>
<evidence type="ECO:0000256" key="4">
    <source>
        <dbReference type="ARBA" id="ARBA00014872"/>
    </source>
</evidence>
<feature type="non-terminal residue" evidence="12">
    <location>
        <position position="1"/>
    </location>
</feature>
<evidence type="ECO:0000256" key="1">
    <source>
        <dbReference type="ARBA" id="ARBA00004123"/>
    </source>
</evidence>
<keyword evidence="11" id="KW-1185">Reference proteome</keyword>
<evidence type="ECO:0000256" key="3">
    <source>
        <dbReference type="ARBA" id="ARBA00008030"/>
    </source>
</evidence>
<evidence type="ECO:0000256" key="7">
    <source>
        <dbReference type="ARBA" id="ARBA00023158"/>
    </source>
</evidence>
<name>A0A6I9NQ73_9TELE</name>
<evidence type="ECO:0000256" key="5">
    <source>
        <dbReference type="ARBA" id="ARBA00022490"/>
    </source>
</evidence>
<keyword evidence="5" id="KW-0963">Cytoplasm</keyword>
<evidence type="ECO:0000256" key="10">
    <source>
        <dbReference type="SAM" id="MobiDB-lite"/>
    </source>
</evidence>
<evidence type="ECO:0000313" key="11">
    <source>
        <dbReference type="Proteomes" id="UP000504611"/>
    </source>
</evidence>
<comment type="similarity">
    <text evidence="3">Belongs to the CNOT11 family.</text>
</comment>
<keyword evidence="6" id="KW-0805">Transcription regulation</keyword>
<dbReference type="RefSeq" id="XP_010776895.1">
    <property type="nucleotide sequence ID" value="XM_010778593.1"/>
</dbReference>
<keyword evidence="8" id="KW-0804">Transcription</keyword>
<feature type="compositionally biased region" description="Polar residues" evidence="10">
    <location>
        <begin position="1"/>
        <end position="12"/>
    </location>
</feature>
<proteinExistence type="inferred from homology"/>
<dbReference type="Proteomes" id="UP000504611">
    <property type="component" value="Unplaced"/>
</dbReference>
<dbReference type="GO" id="GO:0030014">
    <property type="term" value="C:CCR4-NOT complex"/>
    <property type="evidence" value="ECO:0007669"/>
    <property type="project" value="InterPro"/>
</dbReference>
<reference evidence="12" key="1">
    <citation type="submission" date="2025-08" db="UniProtKB">
        <authorList>
            <consortium name="RefSeq"/>
        </authorList>
    </citation>
    <scope>IDENTIFICATION</scope>
    <source>
        <tissue evidence="12">Muscle</tissue>
    </source>
</reference>
<evidence type="ECO:0000313" key="12">
    <source>
        <dbReference type="RefSeq" id="XP_010776895.1"/>
    </source>
</evidence>
<dbReference type="KEGG" id="ncc:104951860"/>
<evidence type="ECO:0000256" key="6">
    <source>
        <dbReference type="ARBA" id="ARBA00023015"/>
    </source>
</evidence>